<proteinExistence type="predicted"/>
<keyword evidence="1" id="KW-0812">Transmembrane</keyword>
<comment type="caution">
    <text evidence="2">The sequence shown here is derived from an EMBL/GenBank/DDBJ whole genome shotgun (WGS) entry which is preliminary data.</text>
</comment>
<organism evidence="2 3">
    <name type="scientific">Clostridium brassicae</name>
    <dbReference type="NCBI Taxonomy" id="2999072"/>
    <lineage>
        <taxon>Bacteria</taxon>
        <taxon>Bacillati</taxon>
        <taxon>Bacillota</taxon>
        <taxon>Clostridia</taxon>
        <taxon>Eubacteriales</taxon>
        <taxon>Clostridiaceae</taxon>
        <taxon>Clostridium</taxon>
    </lineage>
</organism>
<feature type="transmembrane region" description="Helical" evidence="1">
    <location>
        <begin position="57"/>
        <end position="82"/>
    </location>
</feature>
<evidence type="ECO:0008006" key="4">
    <source>
        <dbReference type="Google" id="ProtNLM"/>
    </source>
</evidence>
<dbReference type="EMBL" id="JAPQFJ010000018">
    <property type="protein sequence ID" value="MCY6959971.1"/>
    <property type="molecule type" value="Genomic_DNA"/>
</dbReference>
<protein>
    <recommendedName>
        <fullName evidence="4">Mg2+ and Co2+ transporter CorB</fullName>
    </recommendedName>
</protein>
<feature type="transmembrane region" description="Helical" evidence="1">
    <location>
        <begin position="118"/>
        <end position="140"/>
    </location>
</feature>
<accession>A0ABT4DFS3</accession>
<keyword evidence="3" id="KW-1185">Reference proteome</keyword>
<evidence type="ECO:0000313" key="3">
    <source>
        <dbReference type="Proteomes" id="UP001144612"/>
    </source>
</evidence>
<dbReference type="Proteomes" id="UP001144612">
    <property type="component" value="Unassembled WGS sequence"/>
</dbReference>
<evidence type="ECO:0000256" key="1">
    <source>
        <dbReference type="SAM" id="Phobius"/>
    </source>
</evidence>
<keyword evidence="1" id="KW-0472">Membrane</keyword>
<feature type="transmembrane region" description="Helical" evidence="1">
    <location>
        <begin position="26"/>
        <end position="45"/>
    </location>
</feature>
<reference evidence="2" key="1">
    <citation type="submission" date="2022-12" db="EMBL/GenBank/DDBJ databases">
        <title>Clostridium sp. nov., isolated from industrial wastewater.</title>
        <authorList>
            <person name="Jiayan W."/>
        </authorList>
    </citation>
    <scope>NUCLEOTIDE SEQUENCE</scope>
    <source>
        <strain evidence="2">ZC22-4</strain>
    </source>
</reference>
<sequence>MEKDKDKTERKNEKTRRKKKKNSNKLWIFIIVIWTIILSGSISFFSNLAMPKVNLTLAIVILIMIILIGIIFDVIGVAVTAANERPFHAMSSKKIKEAKIAIKLIRNADKVSNFCNDVIGDVCGVVSGAIGAAILSKIPIAATNTNVKYNLFLASTIGALIAALTVGGKALGKSFAMKNSKDIIFTVSKIIYAIKKERG</sequence>
<name>A0ABT4DFS3_9CLOT</name>
<evidence type="ECO:0000313" key="2">
    <source>
        <dbReference type="EMBL" id="MCY6959971.1"/>
    </source>
</evidence>
<feature type="transmembrane region" description="Helical" evidence="1">
    <location>
        <begin position="152"/>
        <end position="171"/>
    </location>
</feature>
<keyword evidence="1" id="KW-1133">Transmembrane helix</keyword>
<dbReference type="RefSeq" id="WP_268062404.1">
    <property type="nucleotide sequence ID" value="NZ_JAPQFJ010000018.1"/>
</dbReference>
<gene>
    <name evidence="2" type="ORF">OW729_15215</name>
</gene>